<protein>
    <recommendedName>
        <fullName evidence="1">Methyltransferase domain-containing protein</fullName>
    </recommendedName>
</protein>
<name>A0A1Y1K693_PHOPY</name>
<dbReference type="InterPro" id="IPR025714">
    <property type="entry name" value="Methyltranfer_dom"/>
</dbReference>
<evidence type="ECO:0000259" key="1">
    <source>
        <dbReference type="Pfam" id="PF13679"/>
    </source>
</evidence>
<dbReference type="FunFam" id="3.40.50.150:FF:000725">
    <property type="entry name" value="Glutathione S-transferase, C-terminal domain-containing"/>
    <property type="match status" value="1"/>
</dbReference>
<evidence type="ECO:0000313" key="2">
    <source>
        <dbReference type="EMBL" id="JAV56972.1"/>
    </source>
</evidence>
<dbReference type="Pfam" id="PF13679">
    <property type="entry name" value="Methyltransf_32"/>
    <property type="match status" value="1"/>
</dbReference>
<proteinExistence type="predicted"/>
<organism evidence="2">
    <name type="scientific">Photinus pyralis</name>
    <name type="common">Common eastern firefly</name>
    <name type="synonym">Lampyris pyralis</name>
    <dbReference type="NCBI Taxonomy" id="7054"/>
    <lineage>
        <taxon>Eukaryota</taxon>
        <taxon>Metazoa</taxon>
        <taxon>Ecdysozoa</taxon>
        <taxon>Arthropoda</taxon>
        <taxon>Hexapoda</taxon>
        <taxon>Insecta</taxon>
        <taxon>Pterygota</taxon>
        <taxon>Neoptera</taxon>
        <taxon>Endopterygota</taxon>
        <taxon>Coleoptera</taxon>
        <taxon>Polyphaga</taxon>
        <taxon>Elateriformia</taxon>
        <taxon>Elateroidea</taxon>
        <taxon>Lampyridae</taxon>
        <taxon>Lampyrinae</taxon>
        <taxon>Photinus</taxon>
    </lineage>
</organism>
<dbReference type="InterPro" id="IPR029063">
    <property type="entry name" value="SAM-dependent_MTases_sf"/>
</dbReference>
<reference evidence="2" key="1">
    <citation type="journal article" date="2016" name="Sci. Rep.">
        <title>Molecular characterization of firefly nuptial gifts: a multi-omics approach sheds light on postcopulatory sexual selection.</title>
        <authorList>
            <person name="Al-Wathiqui N."/>
            <person name="Fallon T.R."/>
            <person name="South A."/>
            <person name="Weng J.K."/>
            <person name="Lewis S.M."/>
        </authorList>
    </citation>
    <scope>NUCLEOTIDE SEQUENCE</scope>
</reference>
<dbReference type="Gene3D" id="3.40.50.150">
    <property type="entry name" value="Vaccinia Virus protein VP39"/>
    <property type="match status" value="1"/>
</dbReference>
<dbReference type="AlphaFoldDB" id="A0A1Y1K693"/>
<accession>A0A1Y1K693</accession>
<feature type="domain" description="Methyltransferase" evidence="1">
    <location>
        <begin position="352"/>
        <end position="475"/>
    </location>
</feature>
<dbReference type="PANTHER" id="PTHR13369">
    <property type="match status" value="1"/>
</dbReference>
<dbReference type="SUPFAM" id="SSF53335">
    <property type="entry name" value="S-adenosyl-L-methionine-dependent methyltransferases"/>
    <property type="match status" value="1"/>
</dbReference>
<sequence length="564" mass="63838">MADIYIEAGVNKDLLAVTLESLITIHVYKLCNSKEITLNVVLSEKLNCDHKRLFQINLNEVQFKKCEEQPAIAPFCKWPAVVAGTSVTAGLSSVCRLIIKLSRNQKALPLLGFREACLMACNEVSIWTKFCEVDIINTIKDYLTSPENYIKNDSFYVPIDVSRFENHMSEPVKIHNVYKMARLKNNNKLLSSTVPVDQLNISHKFAEGPHITLSDVLLFPCFKIFFKTLGNSFESLPLTSAWYQSVADELKEFQIDFSYPTFKTSLLDMNIVQFPIVKKSLYISDPKRYNPQSRMFTKQYNIEKVLHENKELCDAITSRETPFGVDIPFSWDDLPLDASPESGALPESRAVRKCQQLENLAKATVKVTSLKKIETIVDFCSGSGHLGILVATLLPNCHVILVENKERSLKRAQERISKMNLSNVSVVQSNLDYFNARFDLGLALHACGVATDLVIQACIRNKADFVCCPCCYGGIHNCHHLSYPRSERFRSSLEYKDYLIISHSADQTHEEENVKTAQGYLCMNLIDTDRSLYANECGYKMHLSKLFPSSCTPKNNLLVGLYNL</sequence>
<dbReference type="GO" id="GO:0005737">
    <property type="term" value="C:cytoplasm"/>
    <property type="evidence" value="ECO:0007669"/>
    <property type="project" value="TreeGrafter"/>
</dbReference>
<dbReference type="PANTHER" id="PTHR13369:SF0">
    <property type="entry name" value="GLUTATHIONE S-TRANSFERASE C-TERMINAL DOMAIN-CONTAINING PROTEIN"/>
    <property type="match status" value="1"/>
</dbReference>
<dbReference type="EMBL" id="GEZM01091269">
    <property type="protein sequence ID" value="JAV56972.1"/>
    <property type="molecule type" value="Transcribed_RNA"/>
</dbReference>
<dbReference type="CDD" id="cd02440">
    <property type="entry name" value="AdoMet_MTases"/>
    <property type="match status" value="1"/>
</dbReference>